<dbReference type="VEuPathDB" id="ToxoDB:LOC34622120"/>
<proteinExistence type="predicted"/>
<keyword evidence="3" id="KW-1185">Reference proteome</keyword>
<protein>
    <submittedName>
        <fullName evidence="2">Uncharacterized protein</fullName>
    </submittedName>
</protein>
<reference evidence="2 3" key="1">
    <citation type="journal article" date="2016" name="BMC Genomics">
        <title>Comparative genomics reveals Cyclospora cayetanensis possesses coccidia-like metabolism and invasion components but unique surface antigens.</title>
        <authorList>
            <person name="Liu S."/>
            <person name="Wang L."/>
            <person name="Zheng H."/>
            <person name="Xu Z."/>
            <person name="Roellig D.M."/>
            <person name="Li N."/>
            <person name="Frace M.A."/>
            <person name="Tang K."/>
            <person name="Arrowood M.J."/>
            <person name="Moss D.M."/>
            <person name="Zhang L."/>
            <person name="Feng Y."/>
            <person name="Xiao L."/>
        </authorList>
    </citation>
    <scope>NUCLEOTIDE SEQUENCE [LARGE SCALE GENOMIC DNA]</scope>
    <source>
        <strain evidence="2 3">CHN_HEN01</strain>
    </source>
</reference>
<evidence type="ECO:0000313" key="3">
    <source>
        <dbReference type="Proteomes" id="UP000095192"/>
    </source>
</evidence>
<feature type="region of interest" description="Disordered" evidence="1">
    <location>
        <begin position="252"/>
        <end position="286"/>
    </location>
</feature>
<comment type="caution">
    <text evidence="2">The sequence shown here is derived from an EMBL/GenBank/DDBJ whole genome shotgun (WGS) entry which is preliminary data.</text>
</comment>
<accession>A0A1D3CZ56</accession>
<name>A0A1D3CZ56_9EIME</name>
<sequence length="359" mass="39730">MGVFLPGQSLCRLVSCRCCALEEEVLQRASTLGAEGVTVLFGVSSLQLKSDLFPSKVQEFIAVLPGLAFQGCPDFIPFSSPLFQLRLHHYLFSCAKAAKAICYNQGRLRVLWASPTVAEGLGLALPFPGIDFGSLATFCQITRAPQQDTPLDLALYGNWQPMIHPHEHIEEEKLSLLLQTLQFHTLSLERTQAPQREPVNFLRIPQSLFQFDLRILPHVNDLFLFNLPNKAGQVVNCLKLTLKYDPRITGWRGEGAPPTHPKVGKSRGGEPLGVPAGPGGFEEGNRKRPLAAFHQPDKRHEPTLPPEAKVRPAPKLYVVMVVATRVTHPSRPRAAPDPRSILFMRAQKDSLLSCFSPVT</sequence>
<evidence type="ECO:0000256" key="1">
    <source>
        <dbReference type="SAM" id="MobiDB-lite"/>
    </source>
</evidence>
<dbReference type="InParanoid" id="A0A1D3CZ56"/>
<dbReference type="Proteomes" id="UP000095192">
    <property type="component" value="Unassembled WGS sequence"/>
</dbReference>
<organism evidence="2 3">
    <name type="scientific">Cyclospora cayetanensis</name>
    <dbReference type="NCBI Taxonomy" id="88456"/>
    <lineage>
        <taxon>Eukaryota</taxon>
        <taxon>Sar</taxon>
        <taxon>Alveolata</taxon>
        <taxon>Apicomplexa</taxon>
        <taxon>Conoidasida</taxon>
        <taxon>Coccidia</taxon>
        <taxon>Eucoccidiorida</taxon>
        <taxon>Eimeriorina</taxon>
        <taxon>Eimeriidae</taxon>
        <taxon>Cyclospora</taxon>
    </lineage>
</organism>
<dbReference type="FunCoup" id="A0A1D3CZ56">
    <property type="interactions" value="2"/>
</dbReference>
<dbReference type="EMBL" id="JROU02001453">
    <property type="protein sequence ID" value="OEH76469.1"/>
    <property type="molecule type" value="Genomic_DNA"/>
</dbReference>
<dbReference type="VEuPathDB" id="ToxoDB:cyc_05825"/>
<dbReference type="AlphaFoldDB" id="A0A1D3CZ56"/>
<evidence type="ECO:0000313" key="2">
    <source>
        <dbReference type="EMBL" id="OEH76469.1"/>
    </source>
</evidence>
<gene>
    <name evidence="2" type="ORF">cyc_05825</name>
</gene>